<feature type="transmembrane region" description="Helical" evidence="6">
    <location>
        <begin position="86"/>
        <end position="114"/>
    </location>
</feature>
<dbReference type="PANTHER" id="PTHR30250:SF26">
    <property type="entry name" value="PSMA PROTEIN"/>
    <property type="match status" value="1"/>
</dbReference>
<comment type="caution">
    <text evidence="7">The sequence shown here is derived from an EMBL/GenBank/DDBJ whole genome shotgun (WGS) entry which is preliminary data.</text>
</comment>
<evidence type="ECO:0008006" key="9">
    <source>
        <dbReference type="Google" id="ProtNLM"/>
    </source>
</evidence>
<organism evidence="7 8">
    <name type="scientific">Phocaeicola sartorii</name>
    <dbReference type="NCBI Taxonomy" id="671267"/>
    <lineage>
        <taxon>Bacteria</taxon>
        <taxon>Pseudomonadati</taxon>
        <taxon>Bacteroidota</taxon>
        <taxon>Bacteroidia</taxon>
        <taxon>Bacteroidales</taxon>
        <taxon>Bacteroidaceae</taxon>
        <taxon>Phocaeicola</taxon>
    </lineage>
</organism>
<dbReference type="RefSeq" id="WP_135952184.1">
    <property type="nucleotide sequence ID" value="NZ_CAOOJZ010000008.1"/>
</dbReference>
<accession>A0A4S2FIS6</accession>
<dbReference type="EMBL" id="SRYJ01000035">
    <property type="protein sequence ID" value="TGY68797.1"/>
    <property type="molecule type" value="Genomic_DNA"/>
</dbReference>
<evidence type="ECO:0000313" key="7">
    <source>
        <dbReference type="EMBL" id="TGY68797.1"/>
    </source>
</evidence>
<protein>
    <recommendedName>
        <fullName evidence="9">Lipopolysaccharide biosynthesis protein</fullName>
    </recommendedName>
</protein>
<feature type="transmembrane region" description="Helical" evidence="6">
    <location>
        <begin position="159"/>
        <end position="181"/>
    </location>
</feature>
<gene>
    <name evidence="7" type="ORF">E5339_14945</name>
</gene>
<keyword evidence="5 6" id="KW-0472">Membrane</keyword>
<feature type="transmembrane region" description="Helical" evidence="6">
    <location>
        <begin position="187"/>
        <end position="207"/>
    </location>
</feature>
<evidence type="ECO:0000256" key="6">
    <source>
        <dbReference type="SAM" id="Phobius"/>
    </source>
</evidence>
<reference evidence="7 8" key="1">
    <citation type="submission" date="2019-04" db="EMBL/GenBank/DDBJ databases">
        <title>Microbes associate with the intestines of laboratory mice.</title>
        <authorList>
            <person name="Navarre W."/>
            <person name="Wong E."/>
            <person name="Huang K."/>
            <person name="Tropini C."/>
            <person name="Ng K."/>
            <person name="Yu B."/>
        </authorList>
    </citation>
    <scope>NUCLEOTIDE SEQUENCE [LARGE SCALE GENOMIC DNA]</scope>
    <source>
        <strain evidence="7 8">NM22_B1</strain>
    </source>
</reference>
<name>A0A4S2FIS6_9BACT</name>
<keyword evidence="2" id="KW-1003">Cell membrane</keyword>
<feature type="transmembrane region" description="Helical" evidence="6">
    <location>
        <begin position="465"/>
        <end position="487"/>
    </location>
</feature>
<sequence>MSDNFCKSRILKNTIFLYARMLFTMWFNLYATKLVLANLGVEDMGVYGIVGSIVSLFTLFTDGMTRTIQRFITFELGLKNGNVNNIFCTFVNVIIILSIIIVLTLEIGGLWYLNHKANIPDNSSDASFWVFQLSVITCIINIISIPYNALIIAHEKMSALASISIIQNLLTCACAYSLSFFTGNRLVIYAIIMAAIAISIRLIYQIYCRIKFPESKYHLTIDTKKLPAIAKFAGLTSISSILTIVTTQGITLIINLVFGVALNAVYIIAIQVKNSVMSFAFNLFKAIQPQITKTYAEGNYETHRKLVYSGSKMEIYLIYLILIPFIFKTDFILNLWLDKVPEYTNNFCRCTIFLSLTYAAFEPIRQSVLSSEKITKFTIIPDTFNLLSLPASYTVSLYTGNPNDMIYTIVGFEIFTCVIRTYIATQNDILSGRDILKSILFPCIKVMIFSSLCCYILTFITADNIMGLCELIALNSLFTFMCVYICGLSKTERLLIKGLLNKYLKK</sequence>
<comment type="subcellular location">
    <subcellularLocation>
        <location evidence="1">Cell membrane</location>
        <topology evidence="1">Multi-pass membrane protein</topology>
    </subcellularLocation>
</comment>
<feature type="transmembrane region" description="Helical" evidence="6">
    <location>
        <begin position="435"/>
        <end position="459"/>
    </location>
</feature>
<dbReference type="InterPro" id="IPR050833">
    <property type="entry name" value="Poly_Biosynth_Transport"/>
</dbReference>
<dbReference type="GO" id="GO:0005886">
    <property type="term" value="C:plasma membrane"/>
    <property type="evidence" value="ECO:0007669"/>
    <property type="project" value="UniProtKB-SubCell"/>
</dbReference>
<evidence type="ECO:0000256" key="4">
    <source>
        <dbReference type="ARBA" id="ARBA00022989"/>
    </source>
</evidence>
<evidence type="ECO:0000256" key="5">
    <source>
        <dbReference type="ARBA" id="ARBA00023136"/>
    </source>
</evidence>
<evidence type="ECO:0000313" key="8">
    <source>
        <dbReference type="Proteomes" id="UP000310760"/>
    </source>
</evidence>
<keyword evidence="3 6" id="KW-0812">Transmembrane</keyword>
<evidence type="ECO:0000256" key="3">
    <source>
        <dbReference type="ARBA" id="ARBA00022692"/>
    </source>
</evidence>
<dbReference type="Proteomes" id="UP000310760">
    <property type="component" value="Unassembled WGS sequence"/>
</dbReference>
<evidence type="ECO:0000256" key="2">
    <source>
        <dbReference type="ARBA" id="ARBA00022475"/>
    </source>
</evidence>
<feature type="transmembrane region" description="Helical" evidence="6">
    <location>
        <begin position="15"/>
        <end position="32"/>
    </location>
</feature>
<keyword evidence="4 6" id="KW-1133">Transmembrane helix</keyword>
<evidence type="ECO:0000256" key="1">
    <source>
        <dbReference type="ARBA" id="ARBA00004651"/>
    </source>
</evidence>
<feature type="transmembrane region" description="Helical" evidence="6">
    <location>
        <begin position="252"/>
        <end position="272"/>
    </location>
</feature>
<feature type="transmembrane region" description="Helical" evidence="6">
    <location>
        <begin position="126"/>
        <end position="147"/>
    </location>
</feature>
<dbReference type="AlphaFoldDB" id="A0A4S2FIS6"/>
<dbReference type="PANTHER" id="PTHR30250">
    <property type="entry name" value="PST FAMILY PREDICTED COLANIC ACID TRANSPORTER"/>
    <property type="match status" value="1"/>
</dbReference>
<feature type="transmembrane region" description="Helical" evidence="6">
    <location>
        <begin position="315"/>
        <end position="337"/>
    </location>
</feature>
<feature type="transmembrane region" description="Helical" evidence="6">
    <location>
        <begin position="44"/>
        <end position="65"/>
    </location>
</feature>
<proteinExistence type="predicted"/>